<gene>
    <name evidence="8" type="ORF">GA0070603_5459</name>
</gene>
<feature type="transmembrane region" description="Helical" evidence="6">
    <location>
        <begin position="109"/>
        <end position="127"/>
    </location>
</feature>
<feature type="transmembrane region" description="Helical" evidence="6">
    <location>
        <begin position="83"/>
        <end position="103"/>
    </location>
</feature>
<accession>A0A1C6VVC6</accession>
<keyword evidence="9" id="KW-1185">Reference proteome</keyword>
<feature type="region of interest" description="Disordered" evidence="5">
    <location>
        <begin position="418"/>
        <end position="437"/>
    </location>
</feature>
<dbReference type="Proteomes" id="UP000198605">
    <property type="component" value="Unassembled WGS sequence"/>
</dbReference>
<dbReference type="OrthoDB" id="3375505at2"/>
<protein>
    <submittedName>
        <fullName evidence="8">O-antigen ligase</fullName>
    </submittedName>
</protein>
<dbReference type="GeneID" id="43282074"/>
<evidence type="ECO:0000256" key="4">
    <source>
        <dbReference type="ARBA" id="ARBA00023136"/>
    </source>
</evidence>
<dbReference type="AlphaFoldDB" id="A0A1C6VVC6"/>
<evidence type="ECO:0000256" key="3">
    <source>
        <dbReference type="ARBA" id="ARBA00022989"/>
    </source>
</evidence>
<proteinExistence type="predicted"/>
<dbReference type="InterPro" id="IPR051533">
    <property type="entry name" value="WaaL-like"/>
</dbReference>
<keyword evidence="4 6" id="KW-0472">Membrane</keyword>
<evidence type="ECO:0000256" key="1">
    <source>
        <dbReference type="ARBA" id="ARBA00004141"/>
    </source>
</evidence>
<feature type="transmembrane region" description="Helical" evidence="6">
    <location>
        <begin position="198"/>
        <end position="215"/>
    </location>
</feature>
<sequence length="437" mass="44063">MNTTPAPTVTVTARDVAAVAPIVALPAAVLLDGSRLVADALAPVAGAAAAHPHLLLYATLAAAAAVTLAGWSRRGFRPLAGSGPFLVLLLSFTPGLVLTSFDAYSTTKVTTMLTVTPLLVVGALTVVDRPARRAAALWVLAFLGVLVAVLALAVPEPAYEIQQAVVLRGNVTISTARVIGFGAVALLCLAVAHRRLPIRVVAAAGAAALVVPLTLTGSRGPVVSAVAAAAVLVVLRSRGGRWMTIVPGVAAVTAVAAAVASSLVPQQSAARFEVLSGGPLDPSSQARVALSHLAFDTFTAHPIGLGWGDFGSVVPGYLLAYAPGREDIVYPHNLPLEVAVEGGLVALAGLLLLAAAVARAVWVRRGDPTAAGMGALVVYATVNALSSADINGNVMVWVFSAVALVAGSQRAGAHRKVDAAAPVPRAGRTPVGTAAPR</sequence>
<dbReference type="Pfam" id="PF04932">
    <property type="entry name" value="Wzy_C"/>
    <property type="match status" value="1"/>
</dbReference>
<dbReference type="GO" id="GO:0016874">
    <property type="term" value="F:ligase activity"/>
    <property type="evidence" value="ECO:0007669"/>
    <property type="project" value="UniProtKB-KW"/>
</dbReference>
<evidence type="ECO:0000313" key="9">
    <source>
        <dbReference type="Proteomes" id="UP000198605"/>
    </source>
</evidence>
<comment type="subcellular location">
    <subcellularLocation>
        <location evidence="1">Membrane</location>
        <topology evidence="1">Multi-pass membrane protein</topology>
    </subcellularLocation>
</comment>
<dbReference type="STRING" id="47854.GA0070603_5459"/>
<dbReference type="RefSeq" id="WP_091319461.1">
    <property type="nucleotide sequence ID" value="NZ_FMIB01000002.1"/>
</dbReference>
<dbReference type="InterPro" id="IPR007016">
    <property type="entry name" value="O-antigen_ligase-rel_domated"/>
</dbReference>
<evidence type="ECO:0000256" key="2">
    <source>
        <dbReference type="ARBA" id="ARBA00022692"/>
    </source>
</evidence>
<feature type="transmembrane region" description="Helical" evidence="6">
    <location>
        <begin position="244"/>
        <end position="264"/>
    </location>
</feature>
<reference evidence="9" key="1">
    <citation type="submission" date="2016-06" db="EMBL/GenBank/DDBJ databases">
        <authorList>
            <person name="Varghese N."/>
            <person name="Submissions Spin"/>
        </authorList>
    </citation>
    <scope>NUCLEOTIDE SEQUENCE [LARGE SCALE GENOMIC DNA]</scope>
    <source>
        <strain evidence="9">DSM 44151</strain>
    </source>
</reference>
<feature type="transmembrane region" description="Helical" evidence="6">
    <location>
        <begin position="134"/>
        <end position="154"/>
    </location>
</feature>
<feature type="transmembrane region" description="Helical" evidence="6">
    <location>
        <begin position="54"/>
        <end position="71"/>
    </location>
</feature>
<evidence type="ECO:0000256" key="6">
    <source>
        <dbReference type="SAM" id="Phobius"/>
    </source>
</evidence>
<dbReference type="EMBL" id="FMIB01000002">
    <property type="protein sequence ID" value="SCL70255.1"/>
    <property type="molecule type" value="Genomic_DNA"/>
</dbReference>
<evidence type="ECO:0000256" key="5">
    <source>
        <dbReference type="SAM" id="MobiDB-lite"/>
    </source>
</evidence>
<evidence type="ECO:0000259" key="7">
    <source>
        <dbReference type="Pfam" id="PF04932"/>
    </source>
</evidence>
<keyword evidence="2 6" id="KW-0812">Transmembrane</keyword>
<keyword evidence="3 6" id="KW-1133">Transmembrane helix</keyword>
<feature type="transmembrane region" description="Helical" evidence="6">
    <location>
        <begin position="174"/>
        <end position="191"/>
    </location>
</feature>
<dbReference type="PANTHER" id="PTHR37422">
    <property type="entry name" value="TEICHURONIC ACID BIOSYNTHESIS PROTEIN TUAE"/>
    <property type="match status" value="1"/>
</dbReference>
<keyword evidence="8" id="KW-0436">Ligase</keyword>
<feature type="domain" description="O-antigen ligase-related" evidence="7">
    <location>
        <begin position="206"/>
        <end position="350"/>
    </location>
</feature>
<organism evidence="8 9">
    <name type="scientific">Micromonospora chersina</name>
    <dbReference type="NCBI Taxonomy" id="47854"/>
    <lineage>
        <taxon>Bacteria</taxon>
        <taxon>Bacillati</taxon>
        <taxon>Actinomycetota</taxon>
        <taxon>Actinomycetes</taxon>
        <taxon>Micromonosporales</taxon>
        <taxon>Micromonosporaceae</taxon>
        <taxon>Micromonospora</taxon>
    </lineage>
</organism>
<dbReference type="PANTHER" id="PTHR37422:SF13">
    <property type="entry name" value="LIPOPOLYSACCHARIDE BIOSYNTHESIS PROTEIN PA4999-RELATED"/>
    <property type="match status" value="1"/>
</dbReference>
<name>A0A1C6VVC6_9ACTN</name>
<feature type="transmembrane region" description="Helical" evidence="6">
    <location>
        <begin position="343"/>
        <end position="362"/>
    </location>
</feature>
<evidence type="ECO:0000313" key="8">
    <source>
        <dbReference type="EMBL" id="SCL70255.1"/>
    </source>
</evidence>
<dbReference type="GO" id="GO:0016020">
    <property type="term" value="C:membrane"/>
    <property type="evidence" value="ECO:0007669"/>
    <property type="project" value="UniProtKB-SubCell"/>
</dbReference>